<sequence>MHMDLRSKSQPNGSHLHMAIAHLFRLSTPSVSSALHTPTCAYNFSTSHYLIRTLQVPSCTSKSSLPHWTATLPILHLAASLRTHPWNLAWKSRGTSPPGWQRSAVPATATAACIDTYLHLPTTPCRSCVRLYESEPEPEQVDGTRASTGPRFIGEIGSEDRRVMGCMAAAAARTAIVHLPSPPTNTLILQLPVPSCPTMPAESPSDASRTGTDGRRNLKKS</sequence>
<dbReference type="AlphaFoldDB" id="A0A151GN04"/>
<reference evidence="2 3" key="1">
    <citation type="journal article" date="2016" name="Sci. Rep.">
        <title>Insights into Adaptations to a Near-Obligate Nematode Endoparasitic Lifestyle from the Finished Genome of Drechmeria coniospora.</title>
        <authorList>
            <person name="Zhang L."/>
            <person name="Zhou Z."/>
            <person name="Guo Q."/>
            <person name="Fokkens L."/>
            <person name="Miskei M."/>
            <person name="Pocsi I."/>
            <person name="Zhang W."/>
            <person name="Chen M."/>
            <person name="Wang L."/>
            <person name="Sun Y."/>
            <person name="Donzelli B.G."/>
            <person name="Gibson D.M."/>
            <person name="Nelson D.R."/>
            <person name="Luo J.G."/>
            <person name="Rep M."/>
            <person name="Liu H."/>
            <person name="Yang S."/>
            <person name="Wang J."/>
            <person name="Krasnoff S.B."/>
            <person name="Xu Y."/>
            <person name="Molnar I."/>
            <person name="Lin M."/>
        </authorList>
    </citation>
    <scope>NUCLEOTIDE SEQUENCE [LARGE SCALE GENOMIC DNA]</scope>
    <source>
        <strain evidence="2 3">ARSEF 6962</strain>
    </source>
</reference>
<dbReference type="GeneID" id="63718117"/>
<organism evidence="2 3">
    <name type="scientific">Drechmeria coniospora</name>
    <name type="common">Nematophagous fungus</name>
    <name type="synonym">Meria coniospora</name>
    <dbReference type="NCBI Taxonomy" id="98403"/>
    <lineage>
        <taxon>Eukaryota</taxon>
        <taxon>Fungi</taxon>
        <taxon>Dikarya</taxon>
        <taxon>Ascomycota</taxon>
        <taxon>Pezizomycotina</taxon>
        <taxon>Sordariomycetes</taxon>
        <taxon>Hypocreomycetidae</taxon>
        <taxon>Hypocreales</taxon>
        <taxon>Ophiocordycipitaceae</taxon>
        <taxon>Drechmeria</taxon>
    </lineage>
</organism>
<dbReference type="EMBL" id="LAYC01000002">
    <property type="protein sequence ID" value="KYK58458.1"/>
    <property type="molecule type" value="Genomic_DNA"/>
</dbReference>
<accession>A0A151GN04</accession>
<proteinExistence type="predicted"/>
<feature type="compositionally biased region" description="Basic and acidic residues" evidence="1">
    <location>
        <begin position="212"/>
        <end position="221"/>
    </location>
</feature>
<evidence type="ECO:0000256" key="1">
    <source>
        <dbReference type="SAM" id="MobiDB-lite"/>
    </source>
</evidence>
<evidence type="ECO:0000313" key="2">
    <source>
        <dbReference type="EMBL" id="KYK58458.1"/>
    </source>
</evidence>
<protein>
    <submittedName>
        <fullName evidence="2">Uncharacterized protein</fullName>
    </submittedName>
</protein>
<feature type="region of interest" description="Disordered" evidence="1">
    <location>
        <begin position="195"/>
        <end position="221"/>
    </location>
</feature>
<evidence type="ECO:0000313" key="3">
    <source>
        <dbReference type="Proteomes" id="UP000076580"/>
    </source>
</evidence>
<dbReference type="Proteomes" id="UP000076580">
    <property type="component" value="Chromosome 02"/>
</dbReference>
<dbReference type="RefSeq" id="XP_040657810.1">
    <property type="nucleotide sequence ID" value="XM_040802777.1"/>
</dbReference>
<name>A0A151GN04_DRECN</name>
<comment type="caution">
    <text evidence="2">The sequence shown here is derived from an EMBL/GenBank/DDBJ whole genome shotgun (WGS) entry which is preliminary data.</text>
</comment>
<dbReference type="InParanoid" id="A0A151GN04"/>
<gene>
    <name evidence="2" type="ORF">DCS_05474</name>
</gene>
<keyword evidence="3" id="KW-1185">Reference proteome</keyword>